<feature type="short sequence motif" description="'KMSKS' region" evidence="11">
    <location>
        <begin position="255"/>
        <end position="259"/>
    </location>
</feature>
<organism evidence="14 15">
    <name type="scientific">Stappia indica</name>
    <dbReference type="NCBI Taxonomy" id="538381"/>
    <lineage>
        <taxon>Bacteria</taxon>
        <taxon>Pseudomonadati</taxon>
        <taxon>Pseudomonadota</taxon>
        <taxon>Alphaproteobacteria</taxon>
        <taxon>Hyphomicrobiales</taxon>
        <taxon>Stappiaceae</taxon>
        <taxon>Stappia</taxon>
    </lineage>
</organism>
<evidence type="ECO:0000259" key="13">
    <source>
        <dbReference type="Pfam" id="PF22421"/>
    </source>
</evidence>
<dbReference type="EC" id="6.1.1.1" evidence="11"/>
<dbReference type="InterPro" id="IPR054608">
    <property type="entry name" value="SYY-like_C"/>
</dbReference>
<dbReference type="FunFam" id="3.40.50.620:FF:000008">
    <property type="entry name" value="Tyrosine--tRNA ligase"/>
    <property type="match status" value="1"/>
</dbReference>
<dbReference type="InterPro" id="IPR036986">
    <property type="entry name" value="S4_RNA-bd_sf"/>
</dbReference>
<dbReference type="Proteomes" id="UP000219331">
    <property type="component" value="Unassembled WGS sequence"/>
</dbReference>
<dbReference type="PANTHER" id="PTHR11766:SF0">
    <property type="entry name" value="TYROSINE--TRNA LIGASE, MITOCHONDRIAL"/>
    <property type="match status" value="1"/>
</dbReference>
<comment type="similarity">
    <text evidence="10 11">Belongs to the class-I aminoacyl-tRNA synthetase family. TyrS type 1 subfamily.</text>
</comment>
<keyword evidence="3 11" id="KW-0436">Ligase</keyword>
<dbReference type="InterPro" id="IPR002305">
    <property type="entry name" value="aa-tRNA-synth_Ic"/>
</dbReference>
<feature type="short sequence motif" description="'HIGH' region" evidence="11">
    <location>
        <begin position="62"/>
        <end position="71"/>
    </location>
</feature>
<evidence type="ECO:0000313" key="15">
    <source>
        <dbReference type="Proteomes" id="UP000219331"/>
    </source>
</evidence>
<keyword evidence="4 11" id="KW-0547">Nucleotide-binding</keyword>
<dbReference type="PROSITE" id="PS50889">
    <property type="entry name" value="S4"/>
    <property type="match status" value="1"/>
</dbReference>
<comment type="function">
    <text evidence="11">Catalyzes the attachment of tyrosine to tRNA(Tyr) in a two-step reaction: tyrosine is first activated by ATP to form Tyr-AMP and then transferred to the acceptor end of tRNA(Tyr).</text>
</comment>
<keyword evidence="5 11" id="KW-0067">ATP-binding</keyword>
<keyword evidence="15" id="KW-1185">Reference proteome</keyword>
<name>A0A285TMN9_9HYPH</name>
<dbReference type="GO" id="GO:0005829">
    <property type="term" value="C:cytosol"/>
    <property type="evidence" value="ECO:0007669"/>
    <property type="project" value="TreeGrafter"/>
</dbReference>
<dbReference type="InterPro" id="IPR024107">
    <property type="entry name" value="Tyr-tRNA-ligase_bac_1"/>
</dbReference>
<evidence type="ECO:0000256" key="9">
    <source>
        <dbReference type="ARBA" id="ARBA00048248"/>
    </source>
</evidence>
<dbReference type="GO" id="GO:0003723">
    <property type="term" value="F:RNA binding"/>
    <property type="evidence" value="ECO:0007669"/>
    <property type="project" value="UniProtKB-KW"/>
</dbReference>
<keyword evidence="8 11" id="KW-0030">Aminoacyl-tRNA synthetase</keyword>
<dbReference type="PRINTS" id="PR01040">
    <property type="entry name" value="TRNASYNTHTYR"/>
</dbReference>
<dbReference type="InterPro" id="IPR002307">
    <property type="entry name" value="Tyr-tRNA-ligase"/>
</dbReference>
<evidence type="ECO:0000256" key="7">
    <source>
        <dbReference type="ARBA" id="ARBA00022917"/>
    </source>
</evidence>
<feature type="binding site" evidence="11">
    <location>
        <position position="57"/>
    </location>
    <ligand>
        <name>L-tyrosine</name>
        <dbReference type="ChEBI" id="CHEBI:58315"/>
    </ligand>
</feature>
<comment type="subunit">
    <text evidence="11">Homodimer.</text>
</comment>
<sequence length="436" mass="48285">MRALSGRVSRHHKMQIGKMTGFKSDFLRTLSERGFIHQMSDETGLDDLLRTQTVTAYIGYDPTASSLHVGHLMQIMMLHWFQATGHRPISLMGGGTGMVGDPSFKEEARKLMTVEMIEDNIASIKRAFANYIDYDKGPLGGGLMINNAEWLRPLNYLEFLRDVGRHFSVNRMLSFDSVKTRLDREQSLSFLEFNYMILQAYDFVELARRYDCRLQMGGSDQWGNIVNGIDLGHRMGTQQLYALTSPLLTTSSGAKMGKTASGAVWLDADLLSVYDFWQYWRNTEDGDVERFLKLFTLLPLDEIARLAALGGSEINEAKKVLATEVTAILHGRQAAEEAAETARRAFEEGALAEGLPTVEISRGELDAGLGLLAAFVTAGLCASNGEARRQVKGGGLRVNDLVAQDEKRVLGTSDLVDEGVIKLSLGKKKHVLLKAV</sequence>
<evidence type="ECO:0000256" key="2">
    <source>
        <dbReference type="ARBA" id="ARBA00022490"/>
    </source>
</evidence>
<dbReference type="Gene3D" id="3.40.50.620">
    <property type="entry name" value="HUPs"/>
    <property type="match status" value="1"/>
</dbReference>
<proteinExistence type="inferred from homology"/>
<dbReference type="PANTHER" id="PTHR11766">
    <property type="entry name" value="TYROSYL-TRNA SYNTHETASE"/>
    <property type="match status" value="1"/>
</dbReference>
<dbReference type="GO" id="GO:0004831">
    <property type="term" value="F:tyrosine-tRNA ligase activity"/>
    <property type="evidence" value="ECO:0007669"/>
    <property type="project" value="UniProtKB-UniRule"/>
</dbReference>
<dbReference type="Pfam" id="PF22421">
    <property type="entry name" value="SYY_C-terminal"/>
    <property type="match status" value="1"/>
</dbReference>
<keyword evidence="7 11" id="KW-0648">Protein biosynthesis</keyword>
<feature type="binding site" evidence="11">
    <location>
        <position position="195"/>
    </location>
    <ligand>
        <name>L-tyrosine</name>
        <dbReference type="ChEBI" id="CHEBI:58315"/>
    </ligand>
</feature>
<evidence type="ECO:0000256" key="4">
    <source>
        <dbReference type="ARBA" id="ARBA00022741"/>
    </source>
</evidence>
<keyword evidence="6 12" id="KW-0694">RNA-binding</keyword>
<dbReference type="GO" id="GO:0006437">
    <property type="term" value="P:tyrosyl-tRNA aminoacylation"/>
    <property type="evidence" value="ECO:0007669"/>
    <property type="project" value="UniProtKB-UniRule"/>
</dbReference>
<evidence type="ECO:0000256" key="6">
    <source>
        <dbReference type="ARBA" id="ARBA00022884"/>
    </source>
</evidence>
<dbReference type="EMBL" id="OBML01000013">
    <property type="protein sequence ID" value="SOC23958.1"/>
    <property type="molecule type" value="Genomic_DNA"/>
</dbReference>
<dbReference type="Pfam" id="PF00579">
    <property type="entry name" value="tRNA-synt_1b"/>
    <property type="match status" value="1"/>
</dbReference>
<dbReference type="SUPFAM" id="SSF52374">
    <property type="entry name" value="Nucleotidylyl transferase"/>
    <property type="match status" value="1"/>
</dbReference>
<dbReference type="AlphaFoldDB" id="A0A285TMN9"/>
<evidence type="ECO:0000256" key="8">
    <source>
        <dbReference type="ARBA" id="ARBA00023146"/>
    </source>
</evidence>
<dbReference type="CDD" id="cd00165">
    <property type="entry name" value="S4"/>
    <property type="match status" value="1"/>
</dbReference>
<feature type="binding site" evidence="11">
    <location>
        <position position="199"/>
    </location>
    <ligand>
        <name>L-tyrosine</name>
        <dbReference type="ChEBI" id="CHEBI:58315"/>
    </ligand>
</feature>
<comment type="subcellular location">
    <subcellularLocation>
        <location evidence="1 11">Cytoplasm</location>
    </subcellularLocation>
</comment>
<dbReference type="STRING" id="538381.GCA_001696535_00594"/>
<dbReference type="FunFam" id="1.10.240.10:FF:000001">
    <property type="entry name" value="Tyrosine--tRNA ligase"/>
    <property type="match status" value="1"/>
</dbReference>
<dbReference type="Gene3D" id="3.10.290.10">
    <property type="entry name" value="RNA-binding S4 domain"/>
    <property type="match status" value="1"/>
</dbReference>
<evidence type="ECO:0000256" key="12">
    <source>
        <dbReference type="PROSITE-ProRule" id="PRU00182"/>
    </source>
</evidence>
<evidence type="ECO:0000256" key="3">
    <source>
        <dbReference type="ARBA" id="ARBA00022598"/>
    </source>
</evidence>
<reference evidence="14 15" key="1">
    <citation type="submission" date="2017-08" db="EMBL/GenBank/DDBJ databases">
        <authorList>
            <person name="de Groot N.N."/>
        </authorList>
    </citation>
    <scope>NUCLEOTIDE SEQUENCE [LARGE SCALE GENOMIC DNA]</scope>
    <source>
        <strain evidence="14 15">USBA 352</strain>
    </source>
</reference>
<dbReference type="SUPFAM" id="SSF55174">
    <property type="entry name" value="Alpha-L RNA-binding motif"/>
    <property type="match status" value="1"/>
</dbReference>
<dbReference type="InterPro" id="IPR014729">
    <property type="entry name" value="Rossmann-like_a/b/a_fold"/>
</dbReference>
<protein>
    <recommendedName>
        <fullName evidence="11">Tyrosine--tRNA ligase</fullName>
        <ecNumber evidence="11">6.1.1.1</ecNumber>
    </recommendedName>
    <alternativeName>
        <fullName evidence="11">Tyrosyl-tRNA synthetase</fullName>
        <shortName evidence="11">TyrRS</shortName>
    </alternativeName>
</protein>
<dbReference type="HAMAP" id="MF_02006">
    <property type="entry name" value="Tyr_tRNA_synth_type1"/>
    <property type="match status" value="1"/>
</dbReference>
<gene>
    <name evidence="11" type="primary">tyrS</name>
    <name evidence="14" type="ORF">SAMN05421512_113114</name>
</gene>
<dbReference type="InterPro" id="IPR024088">
    <property type="entry name" value="Tyr-tRNA-ligase_bac-type"/>
</dbReference>
<accession>A0A285TMN9</accession>
<dbReference type="CDD" id="cd00805">
    <property type="entry name" value="TyrRS_core"/>
    <property type="match status" value="1"/>
</dbReference>
<evidence type="ECO:0000256" key="10">
    <source>
        <dbReference type="ARBA" id="ARBA00060965"/>
    </source>
</evidence>
<dbReference type="GO" id="GO:0042803">
    <property type="term" value="F:protein homodimerization activity"/>
    <property type="evidence" value="ECO:0007669"/>
    <property type="project" value="UniProtKB-ARBA"/>
</dbReference>
<evidence type="ECO:0000256" key="5">
    <source>
        <dbReference type="ARBA" id="ARBA00022840"/>
    </source>
</evidence>
<dbReference type="Gene3D" id="1.10.240.10">
    <property type="entry name" value="Tyrosyl-Transfer RNA Synthetase"/>
    <property type="match status" value="1"/>
</dbReference>
<feature type="binding site" evidence="11">
    <location>
        <position position="258"/>
    </location>
    <ligand>
        <name>ATP</name>
        <dbReference type="ChEBI" id="CHEBI:30616"/>
    </ligand>
</feature>
<evidence type="ECO:0000256" key="11">
    <source>
        <dbReference type="HAMAP-Rule" id="MF_02006"/>
    </source>
</evidence>
<evidence type="ECO:0000256" key="1">
    <source>
        <dbReference type="ARBA" id="ARBA00004496"/>
    </source>
</evidence>
<dbReference type="GO" id="GO:0005524">
    <property type="term" value="F:ATP binding"/>
    <property type="evidence" value="ECO:0007669"/>
    <property type="project" value="UniProtKB-UniRule"/>
</dbReference>
<evidence type="ECO:0000313" key="14">
    <source>
        <dbReference type="EMBL" id="SOC23958.1"/>
    </source>
</evidence>
<feature type="domain" description="Tyrosine--tRNA ligase SYY-like C-terminal" evidence="13">
    <location>
        <begin position="351"/>
        <end position="433"/>
    </location>
</feature>
<dbReference type="NCBIfam" id="TIGR00234">
    <property type="entry name" value="tyrS"/>
    <property type="match status" value="1"/>
</dbReference>
<comment type="catalytic activity">
    <reaction evidence="9 11">
        <text>tRNA(Tyr) + L-tyrosine + ATP = L-tyrosyl-tRNA(Tyr) + AMP + diphosphate + H(+)</text>
        <dbReference type="Rhea" id="RHEA:10220"/>
        <dbReference type="Rhea" id="RHEA-COMP:9706"/>
        <dbReference type="Rhea" id="RHEA-COMP:9707"/>
        <dbReference type="ChEBI" id="CHEBI:15378"/>
        <dbReference type="ChEBI" id="CHEBI:30616"/>
        <dbReference type="ChEBI" id="CHEBI:33019"/>
        <dbReference type="ChEBI" id="CHEBI:58315"/>
        <dbReference type="ChEBI" id="CHEBI:78442"/>
        <dbReference type="ChEBI" id="CHEBI:78536"/>
        <dbReference type="ChEBI" id="CHEBI:456215"/>
        <dbReference type="EC" id="6.1.1.1"/>
    </reaction>
</comment>
<keyword evidence="2 11" id="KW-0963">Cytoplasm</keyword>